<keyword evidence="1" id="KW-0238">DNA-binding</keyword>
<dbReference type="SUPFAM" id="SSF52172">
    <property type="entry name" value="CheY-like"/>
    <property type="match status" value="1"/>
</dbReference>
<evidence type="ECO:0000259" key="4">
    <source>
        <dbReference type="PROSITE" id="PS50930"/>
    </source>
</evidence>
<protein>
    <submittedName>
        <fullName evidence="5">Two-component system response regulator YehT</fullName>
    </submittedName>
</protein>
<dbReference type="SMART" id="SM00448">
    <property type="entry name" value="REC"/>
    <property type="match status" value="1"/>
</dbReference>
<accession>A0A1T1ATX2</accession>
<dbReference type="PANTHER" id="PTHR48111:SF3">
    <property type="entry name" value="TRANSCRIPTIONAL REGULATORY PROTEIN BTSR"/>
    <property type="match status" value="1"/>
</dbReference>
<dbReference type="InterPro" id="IPR011006">
    <property type="entry name" value="CheY-like_superfamily"/>
</dbReference>
<dbReference type="EMBL" id="MTJN01000002">
    <property type="protein sequence ID" value="OOV07541.1"/>
    <property type="molecule type" value="Genomic_DNA"/>
</dbReference>
<dbReference type="STRING" id="28066.RF819_13085"/>
<keyword evidence="6" id="KW-1185">Reference proteome</keyword>
<dbReference type="Gene3D" id="2.40.50.1020">
    <property type="entry name" value="LytTr DNA-binding domain"/>
    <property type="match status" value="1"/>
</dbReference>
<dbReference type="Gene3D" id="3.40.50.2300">
    <property type="match status" value="1"/>
</dbReference>
<feature type="domain" description="HTH LytTR-type" evidence="4">
    <location>
        <begin position="136"/>
        <end position="238"/>
    </location>
</feature>
<dbReference type="FunFam" id="3.40.50.2300:FF:000051">
    <property type="entry name" value="Two-component response regulator yehT"/>
    <property type="match status" value="1"/>
</dbReference>
<dbReference type="GO" id="GO:0032993">
    <property type="term" value="C:protein-DNA complex"/>
    <property type="evidence" value="ECO:0007669"/>
    <property type="project" value="TreeGrafter"/>
</dbReference>
<sequence>MMTALIVDDEPFARRELRRTLEPSKDIQILGECGNAIDALTRIHVDKPDVVFLDIQMPQITGIEMLGMLDPQTMPQIVFLTAYDEYAVRAFEKNAFDYLLKPVTADRLELTLERLRNSFFRQDFSVLPEANHLRQIPCFSQNSVIFVKASDVEFVEARSTGIYVSDTDGQERPTALRLNILQQRTGLLRCHRQYLVNIDLVHKLQYLESGLAEFVTQRGRVIPISRRLLPEIKERLGIS</sequence>
<proteinExistence type="predicted"/>
<dbReference type="GO" id="GO:0006355">
    <property type="term" value="P:regulation of DNA-templated transcription"/>
    <property type="evidence" value="ECO:0007669"/>
    <property type="project" value="TreeGrafter"/>
</dbReference>
<dbReference type="Proteomes" id="UP000190750">
    <property type="component" value="Unassembled WGS sequence"/>
</dbReference>
<evidence type="ECO:0000256" key="1">
    <source>
        <dbReference type="ARBA" id="ARBA00023125"/>
    </source>
</evidence>
<dbReference type="SMART" id="SM00850">
    <property type="entry name" value="LytTR"/>
    <property type="match status" value="1"/>
</dbReference>
<evidence type="ECO:0000256" key="2">
    <source>
        <dbReference type="PROSITE-ProRule" id="PRU00169"/>
    </source>
</evidence>
<dbReference type="AlphaFoldDB" id="A0A1T1ATX2"/>
<name>A0A1T1ATX2_RHOFE</name>
<dbReference type="OrthoDB" id="9781059at2"/>
<feature type="modified residue" description="4-aspartylphosphate" evidence="2">
    <location>
        <position position="54"/>
    </location>
</feature>
<dbReference type="InterPro" id="IPR007492">
    <property type="entry name" value="LytTR_DNA-bd_dom"/>
</dbReference>
<feature type="domain" description="Response regulatory" evidence="3">
    <location>
        <begin position="3"/>
        <end position="116"/>
    </location>
</feature>
<dbReference type="InterPro" id="IPR001789">
    <property type="entry name" value="Sig_transdc_resp-reg_receiver"/>
</dbReference>
<dbReference type="Pfam" id="PF04397">
    <property type="entry name" value="LytTR"/>
    <property type="match status" value="1"/>
</dbReference>
<dbReference type="PROSITE" id="PS50110">
    <property type="entry name" value="RESPONSE_REGULATORY"/>
    <property type="match status" value="1"/>
</dbReference>
<dbReference type="PANTHER" id="PTHR48111">
    <property type="entry name" value="REGULATOR OF RPOS"/>
    <property type="match status" value="1"/>
</dbReference>
<dbReference type="PROSITE" id="PS50930">
    <property type="entry name" value="HTH_LYTTR"/>
    <property type="match status" value="1"/>
</dbReference>
<dbReference type="CDD" id="cd17532">
    <property type="entry name" value="REC_LytTR_AlgR-like"/>
    <property type="match status" value="1"/>
</dbReference>
<evidence type="ECO:0000313" key="6">
    <source>
        <dbReference type="Proteomes" id="UP000190750"/>
    </source>
</evidence>
<evidence type="ECO:0000259" key="3">
    <source>
        <dbReference type="PROSITE" id="PS50110"/>
    </source>
</evidence>
<keyword evidence="2" id="KW-0597">Phosphoprotein</keyword>
<dbReference type="GO" id="GO:0000976">
    <property type="term" value="F:transcription cis-regulatory region binding"/>
    <property type="evidence" value="ECO:0007669"/>
    <property type="project" value="TreeGrafter"/>
</dbReference>
<dbReference type="Pfam" id="PF00072">
    <property type="entry name" value="Response_reg"/>
    <property type="match status" value="1"/>
</dbReference>
<dbReference type="GO" id="GO:0005829">
    <property type="term" value="C:cytosol"/>
    <property type="evidence" value="ECO:0007669"/>
    <property type="project" value="TreeGrafter"/>
</dbReference>
<dbReference type="InterPro" id="IPR039420">
    <property type="entry name" value="WalR-like"/>
</dbReference>
<comment type="caution">
    <text evidence="5">The sequence shown here is derived from an EMBL/GenBank/DDBJ whole genome shotgun (WGS) entry which is preliminary data.</text>
</comment>
<dbReference type="NCBIfam" id="NF008677">
    <property type="entry name" value="PRK11697.1"/>
    <property type="match status" value="1"/>
</dbReference>
<reference evidence="5 6" key="1">
    <citation type="submission" date="2017-01" db="EMBL/GenBank/DDBJ databases">
        <title>Genome sequencing of Rhodoferax fermentans JCM 7819.</title>
        <authorList>
            <person name="Kim Y.J."/>
            <person name="Farh M.E.-A."/>
            <person name="Yang D.-C."/>
        </authorList>
    </citation>
    <scope>NUCLEOTIDE SEQUENCE [LARGE SCALE GENOMIC DNA]</scope>
    <source>
        <strain evidence="5 6">JCM 7819</strain>
    </source>
</reference>
<organism evidence="5 6">
    <name type="scientific">Rhodoferax fermentans</name>
    <dbReference type="NCBI Taxonomy" id="28066"/>
    <lineage>
        <taxon>Bacteria</taxon>
        <taxon>Pseudomonadati</taxon>
        <taxon>Pseudomonadota</taxon>
        <taxon>Betaproteobacteria</taxon>
        <taxon>Burkholderiales</taxon>
        <taxon>Comamonadaceae</taxon>
        <taxon>Rhodoferax</taxon>
    </lineage>
</organism>
<dbReference type="GO" id="GO:0000156">
    <property type="term" value="F:phosphorelay response regulator activity"/>
    <property type="evidence" value="ECO:0007669"/>
    <property type="project" value="TreeGrafter"/>
</dbReference>
<gene>
    <name evidence="5" type="ORF">RF819_13085</name>
</gene>
<evidence type="ECO:0000313" key="5">
    <source>
        <dbReference type="EMBL" id="OOV07541.1"/>
    </source>
</evidence>
<dbReference type="RefSeq" id="WP_078365387.1">
    <property type="nucleotide sequence ID" value="NZ_NRRK01000035.1"/>
</dbReference>